<organism evidence="2 3">
    <name type="scientific">Hydrogenophaga bisanensis</name>
    <dbReference type="NCBI Taxonomy" id="439611"/>
    <lineage>
        <taxon>Bacteria</taxon>
        <taxon>Pseudomonadati</taxon>
        <taxon>Pseudomonadota</taxon>
        <taxon>Betaproteobacteria</taxon>
        <taxon>Burkholderiales</taxon>
        <taxon>Comamonadaceae</taxon>
        <taxon>Hydrogenophaga</taxon>
    </lineage>
</organism>
<feature type="region of interest" description="Disordered" evidence="1">
    <location>
        <begin position="58"/>
        <end position="143"/>
    </location>
</feature>
<sequence>MSAVAPTATRADTTPWARLSALTVAVMLAHALVLNGGLPTFQDTGLPGELADASEAVADRQTPAADAPSAESTAPARPRPVTRSQVRWIELAPPPPPEPPPPAPVKRRPPPPPPAPAPVPAPEPVAEVPVPDLTPAAGIPSDLGPEMAQAPSADTLPVPDTGTPALATKEPATTPAVAMAPEAPLPGDPALVLPPAQLPPAGTLRYQVSGQAKGFSYHAKGSLRWQHGAGRYEASFGVSAFLVGSREQLSQGRVDDQGLHPERFSDRSRRERTAELDAGTGRIRYTHGGERPLQRGTQDRLSVALQLGALLNARPQAYPAGSTIRLPVTDTSQVEFWEFVVGPEEKLAMVSGELQVVRLTRQPRRPGDRKVEMWLAPTLSYLPARLRVSEANGDHIDQLLEAKD</sequence>
<evidence type="ECO:0000256" key="1">
    <source>
        <dbReference type="SAM" id="MobiDB-lite"/>
    </source>
</evidence>
<gene>
    <name evidence="2" type="ORF">ACFQNJ_11580</name>
</gene>
<feature type="region of interest" description="Disordered" evidence="1">
    <location>
        <begin position="252"/>
        <end position="273"/>
    </location>
</feature>
<proteinExistence type="predicted"/>
<dbReference type="InterPro" id="IPR021457">
    <property type="entry name" value="DUF3108"/>
</dbReference>
<evidence type="ECO:0000313" key="2">
    <source>
        <dbReference type="EMBL" id="MFC7435145.1"/>
    </source>
</evidence>
<dbReference type="Proteomes" id="UP001596495">
    <property type="component" value="Unassembled WGS sequence"/>
</dbReference>
<evidence type="ECO:0000313" key="3">
    <source>
        <dbReference type="Proteomes" id="UP001596495"/>
    </source>
</evidence>
<dbReference type="RefSeq" id="WP_382257365.1">
    <property type="nucleotide sequence ID" value="NZ_JBHTBX010000007.1"/>
</dbReference>
<feature type="compositionally biased region" description="Pro residues" evidence="1">
    <location>
        <begin position="92"/>
        <end position="123"/>
    </location>
</feature>
<dbReference type="Pfam" id="PF11306">
    <property type="entry name" value="DUF3108"/>
    <property type="match status" value="1"/>
</dbReference>
<name>A0ABW2RAP1_9BURK</name>
<protein>
    <submittedName>
        <fullName evidence="2">DUF3108 domain-containing protein</fullName>
    </submittedName>
</protein>
<comment type="caution">
    <text evidence="2">The sequence shown here is derived from an EMBL/GenBank/DDBJ whole genome shotgun (WGS) entry which is preliminary data.</text>
</comment>
<reference evidence="3" key="1">
    <citation type="journal article" date="2019" name="Int. J. Syst. Evol. Microbiol.">
        <title>The Global Catalogue of Microorganisms (GCM) 10K type strain sequencing project: providing services to taxonomists for standard genome sequencing and annotation.</title>
        <authorList>
            <consortium name="The Broad Institute Genomics Platform"/>
            <consortium name="The Broad Institute Genome Sequencing Center for Infectious Disease"/>
            <person name="Wu L."/>
            <person name="Ma J."/>
        </authorList>
    </citation>
    <scope>NUCLEOTIDE SEQUENCE [LARGE SCALE GENOMIC DNA]</scope>
    <source>
        <strain evidence="3">CCUG 54518</strain>
    </source>
</reference>
<dbReference type="EMBL" id="JBHTBX010000007">
    <property type="protein sequence ID" value="MFC7435145.1"/>
    <property type="molecule type" value="Genomic_DNA"/>
</dbReference>
<keyword evidence="3" id="KW-1185">Reference proteome</keyword>
<feature type="compositionally biased region" description="Basic and acidic residues" evidence="1">
    <location>
        <begin position="253"/>
        <end position="273"/>
    </location>
</feature>
<accession>A0ABW2RAP1</accession>